<keyword evidence="7" id="KW-1185">Reference proteome</keyword>
<dbReference type="AlphaFoldDB" id="A0A2Z6LK81"/>
<accession>A0A2Z6LK81</accession>
<dbReference type="InterPro" id="IPR024861">
    <property type="entry name" value="Donson"/>
</dbReference>
<feature type="region of interest" description="Disordered" evidence="5">
    <location>
        <begin position="206"/>
        <end position="225"/>
    </location>
</feature>
<proteinExistence type="inferred from homology"/>
<name>A0A2Z6LK81_TRISU</name>
<evidence type="ECO:0000256" key="1">
    <source>
        <dbReference type="ARBA" id="ARBA00004123"/>
    </source>
</evidence>
<keyword evidence="3" id="KW-0539">Nucleus</keyword>
<evidence type="ECO:0000313" key="7">
    <source>
        <dbReference type="Proteomes" id="UP000242715"/>
    </source>
</evidence>
<protein>
    <recommendedName>
        <fullName evidence="8">Downstream neighbor of Son</fullName>
    </recommendedName>
</protein>
<dbReference type="GO" id="GO:0033260">
    <property type="term" value="P:nuclear DNA replication"/>
    <property type="evidence" value="ECO:0007669"/>
    <property type="project" value="TreeGrafter"/>
</dbReference>
<reference evidence="7" key="1">
    <citation type="journal article" date="2017" name="Front. Plant Sci.">
        <title>Climate Clever Clovers: New Paradigm to Reduce the Environmental Footprint of Ruminants by Breeding Low Methanogenic Forages Utilizing Haplotype Variation.</title>
        <authorList>
            <person name="Kaur P."/>
            <person name="Appels R."/>
            <person name="Bayer P.E."/>
            <person name="Keeble-Gagnere G."/>
            <person name="Wang J."/>
            <person name="Hirakawa H."/>
            <person name="Shirasawa K."/>
            <person name="Vercoe P."/>
            <person name="Stefanova K."/>
            <person name="Durmic Z."/>
            <person name="Nichols P."/>
            <person name="Revell C."/>
            <person name="Isobe S.N."/>
            <person name="Edwards D."/>
            <person name="Erskine W."/>
        </authorList>
    </citation>
    <scope>NUCLEOTIDE SEQUENCE [LARGE SCALE GENOMIC DNA]</scope>
    <source>
        <strain evidence="7">cv. Daliak</strain>
    </source>
</reference>
<feature type="compositionally biased region" description="Basic and acidic residues" evidence="5">
    <location>
        <begin position="32"/>
        <end position="46"/>
    </location>
</feature>
<organism evidence="6 7">
    <name type="scientific">Trifolium subterraneum</name>
    <name type="common">Subterranean clover</name>
    <dbReference type="NCBI Taxonomy" id="3900"/>
    <lineage>
        <taxon>Eukaryota</taxon>
        <taxon>Viridiplantae</taxon>
        <taxon>Streptophyta</taxon>
        <taxon>Embryophyta</taxon>
        <taxon>Tracheophyta</taxon>
        <taxon>Spermatophyta</taxon>
        <taxon>Magnoliopsida</taxon>
        <taxon>eudicotyledons</taxon>
        <taxon>Gunneridae</taxon>
        <taxon>Pentapetalae</taxon>
        <taxon>rosids</taxon>
        <taxon>fabids</taxon>
        <taxon>Fabales</taxon>
        <taxon>Fabaceae</taxon>
        <taxon>Papilionoideae</taxon>
        <taxon>50 kb inversion clade</taxon>
        <taxon>NPAAA clade</taxon>
        <taxon>Hologalegina</taxon>
        <taxon>IRL clade</taxon>
        <taxon>Trifolieae</taxon>
        <taxon>Trifolium</taxon>
    </lineage>
</organism>
<evidence type="ECO:0000256" key="2">
    <source>
        <dbReference type="ARBA" id="ARBA00022473"/>
    </source>
</evidence>
<dbReference type="PANTHER" id="PTHR12972:SF0">
    <property type="entry name" value="PROTEIN DOWNSTREAM NEIGHBOR OF SON"/>
    <property type="match status" value="1"/>
</dbReference>
<dbReference type="EMBL" id="DF973172">
    <property type="protein sequence ID" value="GAU17545.1"/>
    <property type="molecule type" value="Genomic_DNA"/>
</dbReference>
<sequence length="603" mass="65287">MAKVATPNAMPPNSHGISSVPLKGVSIGKRKTPSELRGEQLKRESVVDLTDQSSHSTGSINASEVDNRFKKPGLFRAPRYNDTRLDEVFAAKKPRFKIATGKENIKENPSMEQTSNLKNASIFSTSAVKRQQGVSCSENSAASGEVTEDSVLQASETKKKYSQGKFLSVADLSSSVDRSSGVAAIDMGKALKGLASFGPCADNGLAADSPQSGGDSGPTIARNSFSECHVPGKKAPLDLTLKTSMRIVSSAPANWNENMRGSQGFKLLHSWMYPQSILPPSIISVLSSSTAEGELEFLRKRQVAWEESFRDLYYMLRKNICGLFYVCTSQFVVMFTGGDGSGKSNCSCNAYISQSTRGLRSLLREHDLCFTMPLCRSKVEQVTTEDLVELSEIEKQNLGQTRRSRSFSDVDNSAESLLVFSGNNNVHGLYDLLFNYRTLLTSLSGVDVPVLCSPVPFQSSALTSPDIKCMEMRRAEDIAANNGSIWKDNEFAQGSSDGLFCSIEIKDTLIPPWIICRICALMGSKGRSFEASFVTEPVSIGLNVALKSTGEKSESKAADGESLRDCGNSFGIPEAAFTSSLYSCTLKSVKYCDGSYIASLSPV</sequence>
<evidence type="ECO:0008006" key="8">
    <source>
        <dbReference type="Google" id="ProtNLM"/>
    </source>
</evidence>
<dbReference type="PANTHER" id="PTHR12972">
    <property type="entry name" value="DOWNSTREAM NEIGHBOR OF SON"/>
    <property type="match status" value="1"/>
</dbReference>
<dbReference type="Proteomes" id="UP000242715">
    <property type="component" value="Unassembled WGS sequence"/>
</dbReference>
<feature type="region of interest" description="Disordered" evidence="5">
    <location>
        <begin position="1"/>
        <end position="65"/>
    </location>
</feature>
<dbReference type="GO" id="GO:0005634">
    <property type="term" value="C:nucleus"/>
    <property type="evidence" value="ECO:0007669"/>
    <property type="project" value="UniProtKB-SubCell"/>
</dbReference>
<evidence type="ECO:0000256" key="4">
    <source>
        <dbReference type="ARBA" id="ARBA00025806"/>
    </source>
</evidence>
<keyword evidence="2" id="KW-0217">Developmental protein</keyword>
<gene>
    <name evidence="6" type="ORF">TSUD_340900</name>
</gene>
<evidence type="ECO:0000313" key="6">
    <source>
        <dbReference type="EMBL" id="GAU17545.1"/>
    </source>
</evidence>
<comment type="subcellular location">
    <subcellularLocation>
        <location evidence="1">Nucleus</location>
    </subcellularLocation>
</comment>
<feature type="compositionally biased region" description="Polar residues" evidence="5">
    <location>
        <begin position="50"/>
        <end position="64"/>
    </location>
</feature>
<evidence type="ECO:0000256" key="3">
    <source>
        <dbReference type="ARBA" id="ARBA00023242"/>
    </source>
</evidence>
<dbReference type="OrthoDB" id="534063at2759"/>
<evidence type="ECO:0000256" key="5">
    <source>
        <dbReference type="SAM" id="MobiDB-lite"/>
    </source>
</evidence>
<comment type="similarity">
    <text evidence="4">Belongs to the DONSON family.</text>
</comment>